<feature type="compositionally biased region" description="Basic and acidic residues" evidence="2">
    <location>
        <begin position="14"/>
        <end position="23"/>
    </location>
</feature>
<reference evidence="4 5" key="1">
    <citation type="submission" date="2023-04" db="EMBL/GenBank/DDBJ databases">
        <title>Luteimonas sp. M1R5S59.</title>
        <authorList>
            <person name="Sun J.-Q."/>
        </authorList>
    </citation>
    <scope>NUCLEOTIDE SEQUENCE [LARGE SCALE GENOMIC DNA]</scope>
    <source>
        <strain evidence="4 5">M1R5S59</strain>
    </source>
</reference>
<name>A0ABT6JSJ8_9GAMM</name>
<dbReference type="EMBL" id="JARXRO010000014">
    <property type="protein sequence ID" value="MDH5833443.1"/>
    <property type="molecule type" value="Genomic_DNA"/>
</dbReference>
<organism evidence="4 5">
    <name type="scientific">Luteimonas kalidii</name>
    <dbReference type="NCBI Taxonomy" id="3042025"/>
    <lineage>
        <taxon>Bacteria</taxon>
        <taxon>Pseudomonadati</taxon>
        <taxon>Pseudomonadota</taxon>
        <taxon>Gammaproteobacteria</taxon>
        <taxon>Lysobacterales</taxon>
        <taxon>Lysobacteraceae</taxon>
        <taxon>Luteimonas</taxon>
    </lineage>
</organism>
<feature type="domain" description="NADPH-dependent FMN reductase-like" evidence="3">
    <location>
        <begin position="105"/>
        <end position="297"/>
    </location>
</feature>
<evidence type="ECO:0000313" key="5">
    <source>
        <dbReference type="Proteomes" id="UP001156873"/>
    </source>
</evidence>
<proteinExistence type="predicted"/>
<keyword evidence="5" id="KW-1185">Reference proteome</keyword>
<evidence type="ECO:0000313" key="4">
    <source>
        <dbReference type="EMBL" id="MDH5833443.1"/>
    </source>
</evidence>
<comment type="caution">
    <text evidence="4">The sequence shown here is derived from an EMBL/GenBank/DDBJ whole genome shotgun (WGS) entry which is preliminary data.</text>
</comment>
<accession>A0ABT6JSJ8</accession>
<dbReference type="Pfam" id="PF03358">
    <property type="entry name" value="FMN_red"/>
    <property type="match status" value="1"/>
</dbReference>
<dbReference type="Gene3D" id="3.40.50.360">
    <property type="match status" value="1"/>
</dbReference>
<dbReference type="RefSeq" id="WP_280577707.1">
    <property type="nucleotide sequence ID" value="NZ_JARXRO010000014.1"/>
</dbReference>
<evidence type="ECO:0000256" key="1">
    <source>
        <dbReference type="ARBA" id="ARBA00022643"/>
    </source>
</evidence>
<sequence length="362" mass="40000">MTDTPASPPPARKGQPDPKLGRDEFERRYRIAFTDPAFDAHRGAIDQLAAIAWNAYDEGRKAPHTHPAGPGFEDPAYALSDEWRAARDAIVEATRRQQAPGTPDRLLLVCASPRSEHTCPGEMSKTWRLLEAARDAATAQGAECDVLELNRTASEFGRTIHPCKGCVSTAMPLCHWPCSCYPNHGLGQHQDWMNAIYPRWAEAHGVMIVTPVHWNQATSPLKLMMDRLVCADGGNPDPTSTQGKDPARAKRLELEGWDYPQHLAGRAFSVVVHGDSEGTQLVRHALSDWLRGMGLVDAGALSQLDRYIGYYAPYATSHDALDEDRAVIEESRNAARALLERVRQLRAGQREAGATLDMPRQK</sequence>
<dbReference type="SUPFAM" id="SSF52218">
    <property type="entry name" value="Flavoproteins"/>
    <property type="match status" value="1"/>
</dbReference>
<dbReference type="InterPro" id="IPR005025">
    <property type="entry name" value="FMN_Rdtase-like_dom"/>
</dbReference>
<keyword evidence="1" id="KW-0285">Flavoprotein</keyword>
<dbReference type="InterPro" id="IPR029039">
    <property type="entry name" value="Flavoprotein-like_sf"/>
</dbReference>
<dbReference type="Proteomes" id="UP001156873">
    <property type="component" value="Unassembled WGS sequence"/>
</dbReference>
<keyword evidence="1" id="KW-0288">FMN</keyword>
<evidence type="ECO:0000259" key="3">
    <source>
        <dbReference type="Pfam" id="PF03358"/>
    </source>
</evidence>
<protein>
    <submittedName>
        <fullName evidence="4">Flavodoxin family protein</fullName>
    </submittedName>
</protein>
<evidence type="ECO:0000256" key="2">
    <source>
        <dbReference type="SAM" id="MobiDB-lite"/>
    </source>
</evidence>
<gene>
    <name evidence="4" type="ORF">QFW81_05815</name>
</gene>
<feature type="region of interest" description="Disordered" evidence="2">
    <location>
        <begin position="1"/>
        <end position="23"/>
    </location>
</feature>
<feature type="compositionally biased region" description="Pro residues" evidence="2">
    <location>
        <begin position="1"/>
        <end position="11"/>
    </location>
</feature>